<dbReference type="Proteomes" id="UP000176974">
    <property type="component" value="Unassembled WGS sequence"/>
</dbReference>
<dbReference type="PANTHER" id="PTHR33540:SF2">
    <property type="entry name" value="TRNA THREONYLCARBAMOYLADENOSINE BIOSYNTHESIS PROTEIN TSAE"/>
    <property type="match status" value="1"/>
</dbReference>
<keyword evidence="5" id="KW-0819">tRNA processing</keyword>
<dbReference type="Pfam" id="PF02367">
    <property type="entry name" value="TsaE"/>
    <property type="match status" value="1"/>
</dbReference>
<dbReference type="GO" id="GO:0002949">
    <property type="term" value="P:tRNA threonylcarbamoyladenosine modification"/>
    <property type="evidence" value="ECO:0007669"/>
    <property type="project" value="InterPro"/>
</dbReference>
<reference evidence="11 12" key="1">
    <citation type="journal article" date="2016" name="Nat. Commun.">
        <title>Thousands of microbial genomes shed light on interconnected biogeochemical processes in an aquifer system.</title>
        <authorList>
            <person name="Anantharaman K."/>
            <person name="Brown C.T."/>
            <person name="Hug L.A."/>
            <person name="Sharon I."/>
            <person name="Castelle C.J."/>
            <person name="Probst A.J."/>
            <person name="Thomas B.C."/>
            <person name="Singh A."/>
            <person name="Wilkins M.J."/>
            <person name="Karaoz U."/>
            <person name="Brodie E.L."/>
            <person name="Williams K.H."/>
            <person name="Hubbard S.S."/>
            <person name="Banfield J.F."/>
        </authorList>
    </citation>
    <scope>NUCLEOTIDE SEQUENCE [LARGE SCALE GENOMIC DNA]</scope>
</reference>
<proteinExistence type="inferred from homology"/>
<sequence length="145" mass="16583">MNDLEIITENEKETQKAGKFLAEELFKKTSRKKAAVIALKGELGSGKTAFVKGMAQGFGVKEKIISPTFVVLKKYGIKNINFYHIDCYRLVGPKDLIDLDFKEIINDSENIIAVEWAERVREILPGNSLWVKFEHWGKNKRKIII</sequence>
<evidence type="ECO:0000256" key="3">
    <source>
        <dbReference type="ARBA" id="ARBA00019010"/>
    </source>
</evidence>
<organism evidence="11 12">
    <name type="scientific">Candidatus Portnoybacteria bacterium RIFCSPHIGHO2_01_FULL_40_12b</name>
    <dbReference type="NCBI Taxonomy" id="1801994"/>
    <lineage>
        <taxon>Bacteria</taxon>
        <taxon>Candidatus Portnoyibacteriota</taxon>
    </lineage>
</organism>
<dbReference type="InterPro" id="IPR003442">
    <property type="entry name" value="T6A_TsaE"/>
</dbReference>
<dbReference type="EMBL" id="MHMY01000002">
    <property type="protein sequence ID" value="OGZ36003.1"/>
    <property type="molecule type" value="Genomic_DNA"/>
</dbReference>
<keyword evidence="7" id="KW-0547">Nucleotide-binding</keyword>
<comment type="subcellular location">
    <subcellularLocation>
        <location evidence="1">Cytoplasm</location>
    </subcellularLocation>
</comment>
<evidence type="ECO:0000313" key="11">
    <source>
        <dbReference type="EMBL" id="OGZ36003.1"/>
    </source>
</evidence>
<evidence type="ECO:0000256" key="10">
    <source>
        <dbReference type="ARBA" id="ARBA00032441"/>
    </source>
</evidence>
<evidence type="ECO:0000256" key="7">
    <source>
        <dbReference type="ARBA" id="ARBA00022741"/>
    </source>
</evidence>
<evidence type="ECO:0000256" key="5">
    <source>
        <dbReference type="ARBA" id="ARBA00022694"/>
    </source>
</evidence>
<keyword evidence="8" id="KW-0067">ATP-binding</keyword>
<dbReference type="SUPFAM" id="SSF52540">
    <property type="entry name" value="P-loop containing nucleoside triphosphate hydrolases"/>
    <property type="match status" value="1"/>
</dbReference>
<protein>
    <recommendedName>
        <fullName evidence="3">tRNA threonylcarbamoyladenosine biosynthesis protein TsaE</fullName>
    </recommendedName>
    <alternativeName>
        <fullName evidence="10">t(6)A37 threonylcarbamoyladenosine biosynthesis protein TsaE</fullName>
    </alternativeName>
</protein>
<name>A0A1G2FD99_9BACT</name>
<evidence type="ECO:0000256" key="2">
    <source>
        <dbReference type="ARBA" id="ARBA00007599"/>
    </source>
</evidence>
<dbReference type="AlphaFoldDB" id="A0A1G2FD99"/>
<comment type="similarity">
    <text evidence="2">Belongs to the TsaE family.</text>
</comment>
<keyword evidence="6" id="KW-0479">Metal-binding</keyword>
<dbReference type="NCBIfam" id="TIGR00150">
    <property type="entry name" value="T6A_YjeE"/>
    <property type="match status" value="1"/>
</dbReference>
<dbReference type="GO" id="GO:0005524">
    <property type="term" value="F:ATP binding"/>
    <property type="evidence" value="ECO:0007669"/>
    <property type="project" value="UniProtKB-KW"/>
</dbReference>
<evidence type="ECO:0000313" key="12">
    <source>
        <dbReference type="Proteomes" id="UP000176974"/>
    </source>
</evidence>
<dbReference type="PANTHER" id="PTHR33540">
    <property type="entry name" value="TRNA THREONYLCARBAMOYLADENOSINE BIOSYNTHESIS PROTEIN TSAE"/>
    <property type="match status" value="1"/>
</dbReference>
<keyword evidence="11" id="KW-0808">Transferase</keyword>
<evidence type="ECO:0000256" key="1">
    <source>
        <dbReference type="ARBA" id="ARBA00004496"/>
    </source>
</evidence>
<dbReference type="InterPro" id="IPR027417">
    <property type="entry name" value="P-loop_NTPase"/>
</dbReference>
<evidence type="ECO:0000256" key="9">
    <source>
        <dbReference type="ARBA" id="ARBA00022842"/>
    </source>
</evidence>
<evidence type="ECO:0000256" key="4">
    <source>
        <dbReference type="ARBA" id="ARBA00022490"/>
    </source>
</evidence>
<accession>A0A1G2FD99</accession>
<keyword evidence="4" id="KW-0963">Cytoplasm</keyword>
<comment type="caution">
    <text evidence="11">The sequence shown here is derived from an EMBL/GenBank/DDBJ whole genome shotgun (WGS) entry which is preliminary data.</text>
</comment>
<keyword evidence="9" id="KW-0460">Magnesium</keyword>
<dbReference type="GO" id="GO:0005737">
    <property type="term" value="C:cytoplasm"/>
    <property type="evidence" value="ECO:0007669"/>
    <property type="project" value="UniProtKB-SubCell"/>
</dbReference>
<evidence type="ECO:0000256" key="8">
    <source>
        <dbReference type="ARBA" id="ARBA00022840"/>
    </source>
</evidence>
<dbReference type="GO" id="GO:0046872">
    <property type="term" value="F:metal ion binding"/>
    <property type="evidence" value="ECO:0007669"/>
    <property type="project" value="UniProtKB-KW"/>
</dbReference>
<evidence type="ECO:0000256" key="6">
    <source>
        <dbReference type="ARBA" id="ARBA00022723"/>
    </source>
</evidence>
<dbReference type="Gene3D" id="3.40.50.300">
    <property type="entry name" value="P-loop containing nucleotide triphosphate hydrolases"/>
    <property type="match status" value="1"/>
</dbReference>
<dbReference type="GO" id="GO:0016740">
    <property type="term" value="F:transferase activity"/>
    <property type="evidence" value="ECO:0007669"/>
    <property type="project" value="UniProtKB-KW"/>
</dbReference>
<gene>
    <name evidence="11" type="ORF">A2815_00045</name>
</gene>